<dbReference type="Proteomes" id="UP000272706">
    <property type="component" value="Unassembled WGS sequence"/>
</dbReference>
<dbReference type="OrthoDB" id="4762429at2"/>
<protein>
    <recommendedName>
        <fullName evidence="2">Bacteriophage Mx8 p63 C-terminal domain-containing protein</fullName>
    </recommendedName>
</protein>
<feature type="domain" description="Bacteriophage Mx8 p63 C-terminal" evidence="2">
    <location>
        <begin position="33"/>
        <end position="76"/>
    </location>
</feature>
<keyword evidence="4" id="KW-1185">Reference proteome</keyword>
<organism evidence="3 4">
    <name type="scientific">Mesorhizobium waimense</name>
    <dbReference type="NCBI Taxonomy" id="1300307"/>
    <lineage>
        <taxon>Bacteria</taxon>
        <taxon>Pseudomonadati</taxon>
        <taxon>Pseudomonadota</taxon>
        <taxon>Alphaproteobacteria</taxon>
        <taxon>Hyphomicrobiales</taxon>
        <taxon>Phyllobacteriaceae</taxon>
        <taxon>Mesorhizobium</taxon>
    </lineage>
</organism>
<proteinExistence type="predicted"/>
<dbReference type="AlphaFoldDB" id="A0A3A5K938"/>
<sequence>MTHRQRGRSTAWTNPRKASRGFARGSEGAACSLEAWVAKELQIWVQTFPSEFYEHMFRLRGLAFASDSVKRPQYFAT</sequence>
<evidence type="ECO:0000313" key="3">
    <source>
        <dbReference type="EMBL" id="RJT29092.1"/>
    </source>
</evidence>
<reference evidence="3 4" key="1">
    <citation type="submission" date="2018-09" db="EMBL/GenBank/DDBJ databases">
        <title>Mesorhizobium carmichaelinearum sp. nov. isolated from Carmichaelinea spp. root nodules in New Zealand.</title>
        <authorList>
            <person name="De Meyer S.E."/>
        </authorList>
    </citation>
    <scope>NUCLEOTIDE SEQUENCE [LARGE SCALE GENOMIC DNA]</scope>
    <source>
        <strain evidence="3 4">ICMP19557</strain>
    </source>
</reference>
<evidence type="ECO:0000256" key="1">
    <source>
        <dbReference type="SAM" id="MobiDB-lite"/>
    </source>
</evidence>
<accession>A0A3A5K938</accession>
<evidence type="ECO:0000313" key="4">
    <source>
        <dbReference type="Proteomes" id="UP000272706"/>
    </source>
</evidence>
<gene>
    <name evidence="3" type="ORF">D3227_32775</name>
</gene>
<name>A0A3A5K938_9HYPH</name>
<dbReference type="EMBL" id="QZWZ01000046">
    <property type="protein sequence ID" value="RJT29092.1"/>
    <property type="molecule type" value="Genomic_DNA"/>
</dbReference>
<comment type="caution">
    <text evidence="3">The sequence shown here is derived from an EMBL/GenBank/DDBJ whole genome shotgun (WGS) entry which is preliminary data.</text>
</comment>
<feature type="region of interest" description="Disordered" evidence="1">
    <location>
        <begin position="1"/>
        <end position="22"/>
    </location>
</feature>
<evidence type="ECO:0000259" key="2">
    <source>
        <dbReference type="Pfam" id="PF10546"/>
    </source>
</evidence>
<dbReference type="InterPro" id="IPR018874">
    <property type="entry name" value="Phage_Mx8_p63_C"/>
</dbReference>
<dbReference type="Pfam" id="PF10546">
    <property type="entry name" value="P63C"/>
    <property type="match status" value="1"/>
</dbReference>